<sequence length="1084" mass="118957">MDQQRFLQQLAIVLDPKKGDVKSATNVLQNEYYKNPQSLLFLIQLIISHDSAELKQLAATQARPLVSKHWTKTPAEQRQHARSQLFQATLSESSPLVRHAASRLISSIAKVDLEDGEWPELPGMLQQAATSSKAEERAVGVYVLYSVLETMGDGFTSKFKELFALFSKTIKDPESLEVRVNTMLAISKMALVIDADDDQASIKAFQNIFPSMVAVLKDTISSGKEEQIMLTFEVFNTLLTAEYQLMSKHFQELVAFMNEIASNTNMSDETRTQAISFLMQCVIYRRLRVQGAKMGAPLTKSMLQIVTEIDDASADDDDITPARSALGLIDTMAQTLPASQVVVPLLDSLPQYSKSADPKHRQAGILALGMAVEGAPDFISTQLSTVLPILFALLEDSEVTVRQAALQTTARLADDLPEDITKQHEQLMPLLTKNLTAAMGAYKGEDEGPTVDIMKSATSAIDAVVDGMDASDAVQYLETLAPLLQKLFKHPDFKIKALAAGALGSLASTVEAPFLPYLGDSMNAMQEFITKKESEEELDLRASCTDAMGEMAVAVGAAEFKDYVRPLMQTSEEALQLDHSRLKESVYILWGSLAKVYEEDFAPFLGGVVQGLFACIDQEEADLEVALGDSAKDLLGKEVTIAGQKVKVAAADSDDEPEDGTIEDIDIDGEDDDDWGDLATVTPIALEKEIAIEVIGDVTSNTKTAYLPYFEKTIEKLLPLAEHSYENVRKATVSTLHRAYAALYEVSEETGQLQKWKSGLPLQVEPTPELKKLGEVLMATTLNVWTEEDDTATVSEICKCLSENLKLTGPSLLSYNDCLSRIVQTVTELITKKHACQVDMDDVDEEDMESTELEWLVVDSAMDVISGLAAALGPNFGELWKIFEKQVLRYASGGESLGRASACGVLAEIVTGMEGAVTPYTAQMMNVLLKRLGDEDAQTKSNAAYAVGRLVEKSNDDATVLKAYPQILQKLESILHITEARCTDNAAGCLARLILKHKNKVPVPQVLPALIDSGILPLKEDYQENEPVWTMIVQLYRDQDSTVQQLTPKLAPIMVSVLGEPEDQLTDEVREQLQALVEHLKSLH</sequence>
<evidence type="ECO:0000259" key="10">
    <source>
        <dbReference type="PROSITE" id="PS50166"/>
    </source>
</evidence>
<dbReference type="Pfam" id="PF24714">
    <property type="entry name" value="TOR1L1_N"/>
    <property type="match status" value="1"/>
</dbReference>
<accession>A0A0D1WZT7</accession>
<dbReference type="InterPro" id="IPR057672">
    <property type="entry name" value="TPR_IPO4/5"/>
</dbReference>
<evidence type="ECO:0000256" key="4">
    <source>
        <dbReference type="ARBA" id="ARBA00022490"/>
    </source>
</evidence>
<dbReference type="SUPFAM" id="SSF48371">
    <property type="entry name" value="ARM repeat"/>
    <property type="match status" value="2"/>
</dbReference>
<dbReference type="GO" id="GO:0031267">
    <property type="term" value="F:small GTPase binding"/>
    <property type="evidence" value="ECO:0007669"/>
    <property type="project" value="InterPro"/>
</dbReference>
<evidence type="ECO:0000256" key="5">
    <source>
        <dbReference type="ARBA" id="ARBA00022737"/>
    </source>
</evidence>
<dbReference type="GO" id="GO:0005634">
    <property type="term" value="C:nucleus"/>
    <property type="evidence" value="ECO:0007669"/>
    <property type="project" value="UniProtKB-ARBA"/>
</dbReference>
<keyword evidence="5" id="KW-0677">Repeat</keyword>
<keyword evidence="7" id="KW-0539">Nucleus</keyword>
<feature type="compositionally biased region" description="Acidic residues" evidence="9">
    <location>
        <begin position="652"/>
        <end position="669"/>
    </location>
</feature>
<dbReference type="Pfam" id="PF03810">
    <property type="entry name" value="IBN_N"/>
    <property type="match status" value="1"/>
</dbReference>
<dbReference type="InterPro" id="IPR021133">
    <property type="entry name" value="HEAT_type_2"/>
</dbReference>
<dbReference type="GO" id="GO:0006606">
    <property type="term" value="P:protein import into nucleus"/>
    <property type="evidence" value="ECO:0007669"/>
    <property type="project" value="InterPro"/>
</dbReference>
<evidence type="ECO:0000313" key="11">
    <source>
        <dbReference type="EMBL" id="KIV80721.1"/>
    </source>
</evidence>
<dbReference type="InterPro" id="IPR001494">
    <property type="entry name" value="Importin-beta_N"/>
</dbReference>
<dbReference type="InterPro" id="IPR034085">
    <property type="entry name" value="TOG"/>
</dbReference>
<organism evidence="11 12">
    <name type="scientific">Exophiala sideris</name>
    <dbReference type="NCBI Taxonomy" id="1016849"/>
    <lineage>
        <taxon>Eukaryota</taxon>
        <taxon>Fungi</taxon>
        <taxon>Dikarya</taxon>
        <taxon>Ascomycota</taxon>
        <taxon>Pezizomycotina</taxon>
        <taxon>Eurotiomycetes</taxon>
        <taxon>Chaetothyriomycetidae</taxon>
        <taxon>Chaetothyriales</taxon>
        <taxon>Herpotrichiellaceae</taxon>
        <taxon>Exophiala</taxon>
    </lineage>
</organism>
<dbReference type="SMART" id="SM00913">
    <property type="entry name" value="IBN_N"/>
    <property type="match status" value="1"/>
</dbReference>
<dbReference type="InterPro" id="IPR040122">
    <property type="entry name" value="Importin_beta"/>
</dbReference>
<evidence type="ECO:0000256" key="2">
    <source>
        <dbReference type="ARBA" id="ARBA00004496"/>
    </source>
</evidence>
<keyword evidence="6" id="KW-0653">Protein transport</keyword>
<dbReference type="STRING" id="1016849.A0A0D1WZT7"/>
<feature type="domain" description="Importin N-terminal" evidence="10">
    <location>
        <begin position="24"/>
        <end position="91"/>
    </location>
</feature>
<dbReference type="GO" id="GO:0005737">
    <property type="term" value="C:cytoplasm"/>
    <property type="evidence" value="ECO:0007669"/>
    <property type="project" value="UniProtKB-SubCell"/>
</dbReference>
<keyword evidence="3" id="KW-0813">Transport</keyword>
<comment type="subcellular location">
    <subcellularLocation>
        <location evidence="2">Cytoplasm</location>
    </subcellularLocation>
    <subcellularLocation>
        <location evidence="1">Nucleus</location>
    </subcellularLocation>
</comment>
<dbReference type="PROSITE" id="PS50077">
    <property type="entry name" value="HEAT_REPEAT"/>
    <property type="match status" value="1"/>
</dbReference>
<evidence type="ECO:0000256" key="8">
    <source>
        <dbReference type="PROSITE-ProRule" id="PRU00103"/>
    </source>
</evidence>
<dbReference type="PROSITE" id="PS50166">
    <property type="entry name" value="IMPORTIN_B_NT"/>
    <property type="match status" value="1"/>
</dbReference>
<dbReference type="InterPro" id="IPR011989">
    <property type="entry name" value="ARM-like"/>
</dbReference>
<evidence type="ECO:0000256" key="3">
    <source>
        <dbReference type="ARBA" id="ARBA00022448"/>
    </source>
</evidence>
<dbReference type="OrthoDB" id="7862313at2759"/>
<name>A0A0D1WZT7_9EURO</name>
<dbReference type="PANTHER" id="PTHR10527">
    <property type="entry name" value="IMPORTIN BETA"/>
    <property type="match status" value="1"/>
</dbReference>
<dbReference type="AlphaFoldDB" id="A0A0D1WZT7"/>
<dbReference type="InterPro" id="IPR016024">
    <property type="entry name" value="ARM-type_fold"/>
</dbReference>
<dbReference type="SMART" id="SM01349">
    <property type="entry name" value="TOG"/>
    <property type="match status" value="1"/>
</dbReference>
<reference evidence="11 12" key="1">
    <citation type="submission" date="2015-01" db="EMBL/GenBank/DDBJ databases">
        <title>The Genome Sequence of Exophiala sideris CBS121828.</title>
        <authorList>
            <consortium name="The Broad Institute Genomics Platform"/>
            <person name="Cuomo C."/>
            <person name="de Hoog S."/>
            <person name="Gorbushina A."/>
            <person name="Stielow B."/>
            <person name="Teixiera M."/>
            <person name="Abouelleil A."/>
            <person name="Chapman S.B."/>
            <person name="Priest M."/>
            <person name="Young S.K."/>
            <person name="Wortman J."/>
            <person name="Nusbaum C."/>
            <person name="Birren B."/>
        </authorList>
    </citation>
    <scope>NUCLEOTIDE SEQUENCE [LARGE SCALE GENOMIC DNA]</scope>
    <source>
        <strain evidence="11 12">CBS 121828</strain>
    </source>
</reference>
<evidence type="ECO:0000256" key="7">
    <source>
        <dbReference type="ARBA" id="ARBA00023242"/>
    </source>
</evidence>
<keyword evidence="4" id="KW-0963">Cytoplasm</keyword>
<feature type="region of interest" description="Disordered" evidence="9">
    <location>
        <begin position="650"/>
        <end position="669"/>
    </location>
</feature>
<proteinExistence type="predicted"/>
<dbReference type="InterPro" id="IPR057600">
    <property type="entry name" value="TORTIFOLIA1/SINE1-2_N"/>
</dbReference>
<evidence type="ECO:0000256" key="6">
    <source>
        <dbReference type="ARBA" id="ARBA00022927"/>
    </source>
</evidence>
<dbReference type="Pfam" id="PF25780">
    <property type="entry name" value="TPR_IPO5"/>
    <property type="match status" value="1"/>
</dbReference>
<dbReference type="HOGENOM" id="CLU_003794_1_1_1"/>
<evidence type="ECO:0000256" key="9">
    <source>
        <dbReference type="SAM" id="MobiDB-lite"/>
    </source>
</evidence>
<evidence type="ECO:0000313" key="12">
    <source>
        <dbReference type="Proteomes" id="UP000053599"/>
    </source>
</evidence>
<evidence type="ECO:0000256" key="1">
    <source>
        <dbReference type="ARBA" id="ARBA00004123"/>
    </source>
</evidence>
<dbReference type="Proteomes" id="UP000053599">
    <property type="component" value="Unassembled WGS sequence"/>
</dbReference>
<protein>
    <recommendedName>
        <fullName evidence="10">Importin N-terminal domain-containing protein</fullName>
    </recommendedName>
</protein>
<feature type="repeat" description="HEAT" evidence="8">
    <location>
        <begin position="386"/>
        <end position="424"/>
    </location>
</feature>
<dbReference type="EMBL" id="KN846953">
    <property type="protein sequence ID" value="KIV80721.1"/>
    <property type="molecule type" value="Genomic_DNA"/>
</dbReference>
<dbReference type="Gene3D" id="1.25.10.10">
    <property type="entry name" value="Leucine-rich Repeat Variant"/>
    <property type="match status" value="1"/>
</dbReference>
<gene>
    <name evidence="11" type="ORF">PV11_08204</name>
</gene>